<dbReference type="EMBL" id="JARKIE010000059">
    <property type="protein sequence ID" value="KAJ7691307.1"/>
    <property type="molecule type" value="Genomic_DNA"/>
</dbReference>
<dbReference type="GO" id="GO:0051225">
    <property type="term" value="P:spindle assembly"/>
    <property type="evidence" value="ECO:0007669"/>
    <property type="project" value="InterPro"/>
</dbReference>
<dbReference type="GO" id="GO:0070652">
    <property type="term" value="C:HAUS complex"/>
    <property type="evidence" value="ECO:0007669"/>
    <property type="project" value="InterPro"/>
</dbReference>
<dbReference type="InterPro" id="IPR026243">
    <property type="entry name" value="HAUS1"/>
</dbReference>
<dbReference type="Pfam" id="PF25762">
    <property type="entry name" value="HAUS1"/>
    <property type="match status" value="1"/>
</dbReference>
<keyword evidence="11" id="KW-1185">Reference proteome</keyword>
<dbReference type="GO" id="GO:0005874">
    <property type="term" value="C:microtubule"/>
    <property type="evidence" value="ECO:0007669"/>
    <property type="project" value="UniProtKB-KW"/>
</dbReference>
<keyword evidence="6" id="KW-0498">Mitosis</keyword>
<organism evidence="10 11">
    <name type="scientific">Mycena rosella</name>
    <name type="common">Pink bonnet</name>
    <name type="synonym">Agaricus rosellus</name>
    <dbReference type="NCBI Taxonomy" id="1033263"/>
    <lineage>
        <taxon>Eukaryota</taxon>
        <taxon>Fungi</taxon>
        <taxon>Dikarya</taxon>
        <taxon>Basidiomycota</taxon>
        <taxon>Agaricomycotina</taxon>
        <taxon>Agaricomycetes</taxon>
        <taxon>Agaricomycetidae</taxon>
        <taxon>Agaricales</taxon>
        <taxon>Marasmiineae</taxon>
        <taxon>Mycenaceae</taxon>
        <taxon>Mycena</taxon>
    </lineage>
</organism>
<dbReference type="GO" id="GO:0005829">
    <property type="term" value="C:cytosol"/>
    <property type="evidence" value="ECO:0007669"/>
    <property type="project" value="TreeGrafter"/>
</dbReference>
<dbReference type="PANTHER" id="PTHR31570:SF1">
    <property type="entry name" value="HAUS AUGMIN-LIKE COMPLEX SUBUNIT 1"/>
    <property type="match status" value="1"/>
</dbReference>
<keyword evidence="3" id="KW-0963">Cytoplasm</keyword>
<sequence>MTLAASSSSTEHATAVESIIHNLSPELKEKLDILTRVADFLGIDDLSFSSYSSALTRLYAREQDAQHTLTRLEHVERELRSHLATMVHEERLIDGWIDRLETEHASGESTSTIERRRETLLKKAKEYRTILENIAIEPPPISFADLTAQQAANARRAQEIKDKRARIKLFKGLPPDLDLARQQLKSARAAQMELIQLRERLLGRMADGVA</sequence>
<gene>
    <name evidence="10" type="ORF">B0H17DRAFT_1286852</name>
</gene>
<comment type="similarity">
    <text evidence="2">Belongs to the HAUS1 family.</text>
</comment>
<dbReference type="AlphaFoldDB" id="A0AAD7DHD8"/>
<evidence type="ECO:0000256" key="6">
    <source>
        <dbReference type="ARBA" id="ARBA00022776"/>
    </source>
</evidence>
<comment type="caution">
    <text evidence="10">The sequence shown here is derived from an EMBL/GenBank/DDBJ whole genome shotgun (WGS) entry which is preliminary data.</text>
</comment>
<evidence type="ECO:0000256" key="9">
    <source>
        <dbReference type="ARBA" id="ARBA00023306"/>
    </source>
</evidence>
<keyword evidence="9" id="KW-0131">Cell cycle</keyword>
<reference evidence="10" key="1">
    <citation type="submission" date="2023-03" db="EMBL/GenBank/DDBJ databases">
        <title>Massive genome expansion in bonnet fungi (Mycena s.s.) driven by repeated elements and novel gene families across ecological guilds.</title>
        <authorList>
            <consortium name="Lawrence Berkeley National Laboratory"/>
            <person name="Harder C.B."/>
            <person name="Miyauchi S."/>
            <person name="Viragh M."/>
            <person name="Kuo A."/>
            <person name="Thoen E."/>
            <person name="Andreopoulos B."/>
            <person name="Lu D."/>
            <person name="Skrede I."/>
            <person name="Drula E."/>
            <person name="Henrissat B."/>
            <person name="Morin E."/>
            <person name="Kohler A."/>
            <person name="Barry K."/>
            <person name="LaButti K."/>
            <person name="Morin E."/>
            <person name="Salamov A."/>
            <person name="Lipzen A."/>
            <person name="Mereny Z."/>
            <person name="Hegedus B."/>
            <person name="Baldrian P."/>
            <person name="Stursova M."/>
            <person name="Weitz H."/>
            <person name="Taylor A."/>
            <person name="Grigoriev I.V."/>
            <person name="Nagy L.G."/>
            <person name="Martin F."/>
            <person name="Kauserud H."/>
        </authorList>
    </citation>
    <scope>NUCLEOTIDE SEQUENCE</scope>
    <source>
        <strain evidence="10">CBHHK067</strain>
    </source>
</reference>
<proteinExistence type="inferred from homology"/>
<evidence type="ECO:0000256" key="4">
    <source>
        <dbReference type="ARBA" id="ARBA00022618"/>
    </source>
</evidence>
<protein>
    <submittedName>
        <fullName evidence="10">Uncharacterized protein</fullName>
    </submittedName>
</protein>
<evidence type="ECO:0000256" key="1">
    <source>
        <dbReference type="ARBA" id="ARBA00004186"/>
    </source>
</evidence>
<keyword evidence="8" id="KW-0206">Cytoskeleton</keyword>
<comment type="subcellular location">
    <subcellularLocation>
        <location evidence="1">Cytoplasm</location>
        <location evidence="1">Cytoskeleton</location>
        <location evidence="1">Spindle</location>
    </subcellularLocation>
</comment>
<evidence type="ECO:0000256" key="3">
    <source>
        <dbReference type="ARBA" id="ARBA00022490"/>
    </source>
</evidence>
<keyword evidence="7" id="KW-0175">Coiled coil</keyword>
<evidence type="ECO:0000313" key="11">
    <source>
        <dbReference type="Proteomes" id="UP001221757"/>
    </source>
</evidence>
<evidence type="ECO:0000313" key="10">
    <source>
        <dbReference type="EMBL" id="KAJ7691307.1"/>
    </source>
</evidence>
<dbReference type="PANTHER" id="PTHR31570">
    <property type="entry name" value="HAUS AUGMIN-LIKE COMPLEX SUBUNIT 1"/>
    <property type="match status" value="1"/>
</dbReference>
<evidence type="ECO:0000256" key="5">
    <source>
        <dbReference type="ARBA" id="ARBA00022701"/>
    </source>
</evidence>
<evidence type="ECO:0000256" key="2">
    <source>
        <dbReference type="ARBA" id="ARBA00005479"/>
    </source>
</evidence>
<dbReference type="GO" id="GO:0051301">
    <property type="term" value="P:cell division"/>
    <property type="evidence" value="ECO:0007669"/>
    <property type="project" value="UniProtKB-KW"/>
</dbReference>
<dbReference type="GO" id="GO:0005819">
    <property type="term" value="C:spindle"/>
    <property type="evidence" value="ECO:0007669"/>
    <property type="project" value="UniProtKB-SubCell"/>
</dbReference>
<evidence type="ECO:0000256" key="8">
    <source>
        <dbReference type="ARBA" id="ARBA00023212"/>
    </source>
</evidence>
<dbReference type="Proteomes" id="UP001221757">
    <property type="component" value="Unassembled WGS sequence"/>
</dbReference>
<evidence type="ECO:0000256" key="7">
    <source>
        <dbReference type="ARBA" id="ARBA00023054"/>
    </source>
</evidence>
<keyword evidence="5" id="KW-0493">Microtubule</keyword>
<name>A0AAD7DHD8_MYCRO</name>
<keyword evidence="4" id="KW-0132">Cell division</keyword>
<accession>A0AAD7DHD8</accession>